<dbReference type="AlphaFoldDB" id="A0A176TFH6"/>
<comment type="caution">
    <text evidence="1">The sequence shown here is derived from an EMBL/GenBank/DDBJ whole genome shotgun (WGS) entry which is preliminary data.</text>
</comment>
<reference evidence="1 2" key="1">
    <citation type="submission" date="2016-02" db="EMBL/GenBank/DDBJ databases">
        <title>Draft genome sequence of Polaribacter atrinae KACC17473.</title>
        <authorList>
            <person name="Shin S.-K."/>
            <person name="Yi H."/>
        </authorList>
    </citation>
    <scope>NUCLEOTIDE SEQUENCE [LARGE SCALE GENOMIC DNA]</scope>
    <source>
        <strain evidence="1 2">KACC 17473</strain>
    </source>
</reference>
<dbReference type="Proteomes" id="UP000076923">
    <property type="component" value="Unassembled WGS sequence"/>
</dbReference>
<dbReference type="STRING" id="1333662.LPB303_04365"/>
<evidence type="ECO:0000313" key="1">
    <source>
        <dbReference type="EMBL" id="OAD46155.1"/>
    </source>
</evidence>
<sequence>MKKVGKLKPVHFFFKEYKMYLNFNKMKNVAKLFLISLIFIAHNINSQAITNVKTLLVENQYGNARLIITPNSYDMKAKKPTKSSGVYGLLVCYRYKGVQKALHQDLTYDFAKKGEKELFLGMSAKKSNISVGKVLFYRRDLVSANKYPKKSDCFK</sequence>
<accession>A0A176TFH6</accession>
<name>A0A176TFH6_9FLAO</name>
<keyword evidence="2" id="KW-1185">Reference proteome</keyword>
<gene>
    <name evidence="1" type="ORF">LPB303_04365</name>
</gene>
<proteinExistence type="predicted"/>
<protein>
    <submittedName>
        <fullName evidence="1">Uncharacterized protein</fullName>
    </submittedName>
</protein>
<organism evidence="1 2">
    <name type="scientific">Polaribacter atrinae</name>
    <dbReference type="NCBI Taxonomy" id="1333662"/>
    <lineage>
        <taxon>Bacteria</taxon>
        <taxon>Pseudomonadati</taxon>
        <taxon>Bacteroidota</taxon>
        <taxon>Flavobacteriia</taxon>
        <taxon>Flavobacteriales</taxon>
        <taxon>Flavobacteriaceae</taxon>
    </lineage>
</organism>
<dbReference type="EMBL" id="LVWE01000005">
    <property type="protein sequence ID" value="OAD46155.1"/>
    <property type="molecule type" value="Genomic_DNA"/>
</dbReference>
<evidence type="ECO:0000313" key="2">
    <source>
        <dbReference type="Proteomes" id="UP000076923"/>
    </source>
</evidence>